<name>A0A8S2PLB3_9BILA</name>
<evidence type="ECO:0000256" key="2">
    <source>
        <dbReference type="ARBA" id="ARBA00022803"/>
    </source>
</evidence>
<reference evidence="4" key="1">
    <citation type="submission" date="2021-02" db="EMBL/GenBank/DDBJ databases">
        <authorList>
            <person name="Nowell W R."/>
        </authorList>
    </citation>
    <scope>NUCLEOTIDE SEQUENCE</scope>
</reference>
<feature type="repeat" description="TPR" evidence="3">
    <location>
        <begin position="202"/>
        <end position="235"/>
    </location>
</feature>
<comment type="caution">
    <text evidence="4">The sequence shown here is derived from an EMBL/GenBank/DDBJ whole genome shotgun (WGS) entry which is preliminary data.</text>
</comment>
<dbReference type="PROSITE" id="PS50005">
    <property type="entry name" value="TPR"/>
    <property type="match status" value="7"/>
</dbReference>
<accession>A0A8S2PLB3</accession>
<evidence type="ECO:0000256" key="3">
    <source>
        <dbReference type="PROSITE-ProRule" id="PRU00339"/>
    </source>
</evidence>
<dbReference type="Gene3D" id="1.25.40.10">
    <property type="entry name" value="Tetratricopeptide repeat domain"/>
    <property type="match status" value="2"/>
</dbReference>
<feature type="repeat" description="TPR" evidence="3">
    <location>
        <begin position="81"/>
        <end position="114"/>
    </location>
</feature>
<feature type="repeat" description="TPR" evidence="3">
    <location>
        <begin position="344"/>
        <end position="377"/>
    </location>
</feature>
<evidence type="ECO:0000256" key="1">
    <source>
        <dbReference type="ARBA" id="ARBA00022737"/>
    </source>
</evidence>
<protein>
    <recommendedName>
        <fullName evidence="6">Tetratricopeptide repeat protein</fullName>
    </recommendedName>
</protein>
<feature type="repeat" description="TPR" evidence="3">
    <location>
        <begin position="118"/>
        <end position="151"/>
    </location>
</feature>
<keyword evidence="2 3" id="KW-0802">TPR repeat</keyword>
<gene>
    <name evidence="4" type="ORF">GIL414_LOCUS14962</name>
</gene>
<dbReference type="SMART" id="SM00028">
    <property type="entry name" value="TPR"/>
    <property type="match status" value="7"/>
</dbReference>
<sequence>MTIDPSKISTSITPFAMIDKHSALPREQEILFTMHSVFRIVEITQTPSNSRLWEVQLTITDESDPQLSTLTNHIKEEVRGPTGWHRMGQLMLEVGHFDQAEELYNELLKGTSTDSDIAYIYHKLGRVRQGQGEYPEAVKFYEKSLEIERKTLPEDDASLATSYNNIGVVYRYMGEYSKALEYYEKANKIWEISLPPNHPDLAISYSNIGGVYRSMGEYSKALEYYEKDIAIKKISLPPTHPNLASSYNNIGSVYNNMGEYSKALEYYEKDIAIKKISLPANHPDLAGSYLCFAACYERMGDYTAALKALQNAYKIQQKTFQEGNPAFGFTFNRKTLPEKHPDFGIDYSNIGDVHRLMGDYERALAFHQKALNIQENLNSIFAIEAEAIERLWLNLMRNDKNSCFDLSKNMLKFEQMKQKTRICDSQRRRNLIGGSLEKLRLRQKLASKKYRDKLVIKFYDRDD</sequence>
<dbReference type="EMBL" id="CAJOBJ010006455">
    <property type="protein sequence ID" value="CAF4060942.1"/>
    <property type="molecule type" value="Genomic_DNA"/>
</dbReference>
<dbReference type="Pfam" id="PF13374">
    <property type="entry name" value="TPR_10"/>
    <property type="match status" value="1"/>
</dbReference>
<evidence type="ECO:0000313" key="5">
    <source>
        <dbReference type="Proteomes" id="UP000681720"/>
    </source>
</evidence>
<dbReference type="AlphaFoldDB" id="A0A8S2PLB3"/>
<feature type="repeat" description="TPR" evidence="3">
    <location>
        <begin position="160"/>
        <end position="193"/>
    </location>
</feature>
<organism evidence="4 5">
    <name type="scientific">Rotaria magnacalcarata</name>
    <dbReference type="NCBI Taxonomy" id="392030"/>
    <lineage>
        <taxon>Eukaryota</taxon>
        <taxon>Metazoa</taxon>
        <taxon>Spiralia</taxon>
        <taxon>Gnathifera</taxon>
        <taxon>Rotifera</taxon>
        <taxon>Eurotatoria</taxon>
        <taxon>Bdelloidea</taxon>
        <taxon>Philodinida</taxon>
        <taxon>Philodinidae</taxon>
        <taxon>Rotaria</taxon>
    </lineage>
</organism>
<keyword evidence="1" id="KW-0677">Repeat</keyword>
<dbReference type="Pfam" id="PF13424">
    <property type="entry name" value="TPR_12"/>
    <property type="match status" value="2"/>
</dbReference>
<dbReference type="Proteomes" id="UP000681720">
    <property type="component" value="Unassembled WGS sequence"/>
</dbReference>
<feature type="repeat" description="TPR" evidence="3">
    <location>
        <begin position="244"/>
        <end position="277"/>
    </location>
</feature>
<evidence type="ECO:0000313" key="4">
    <source>
        <dbReference type="EMBL" id="CAF4060942.1"/>
    </source>
</evidence>
<dbReference type="SUPFAM" id="SSF81901">
    <property type="entry name" value="HCP-like"/>
    <property type="match status" value="1"/>
</dbReference>
<dbReference type="PANTHER" id="PTHR45641:SF1">
    <property type="entry name" value="AAA+ ATPASE DOMAIN-CONTAINING PROTEIN"/>
    <property type="match status" value="1"/>
</dbReference>
<dbReference type="PANTHER" id="PTHR45641">
    <property type="entry name" value="TETRATRICOPEPTIDE REPEAT PROTEIN (AFU_ORTHOLOGUE AFUA_6G03870)"/>
    <property type="match status" value="1"/>
</dbReference>
<evidence type="ECO:0008006" key="6">
    <source>
        <dbReference type="Google" id="ProtNLM"/>
    </source>
</evidence>
<proteinExistence type="predicted"/>
<dbReference type="PROSITE" id="PS50293">
    <property type="entry name" value="TPR_REGION"/>
    <property type="match status" value="4"/>
</dbReference>
<dbReference type="InterPro" id="IPR011990">
    <property type="entry name" value="TPR-like_helical_dom_sf"/>
</dbReference>
<feature type="repeat" description="TPR" evidence="3">
    <location>
        <begin position="286"/>
        <end position="319"/>
    </location>
</feature>
<feature type="non-terminal residue" evidence="4">
    <location>
        <position position="1"/>
    </location>
</feature>
<dbReference type="InterPro" id="IPR019734">
    <property type="entry name" value="TPR_rpt"/>
</dbReference>